<dbReference type="Proteomes" id="UP000789706">
    <property type="component" value="Unassembled WGS sequence"/>
</dbReference>
<dbReference type="CDD" id="cd17039">
    <property type="entry name" value="Ubl_ubiquitin_like"/>
    <property type="match status" value="1"/>
</dbReference>
<gene>
    <name evidence="2" type="ORF">DEBURN_LOCUS7848</name>
</gene>
<dbReference type="PANTHER" id="PTHR36649">
    <property type="entry name" value="UBIQUITIN-LIKE DOMAIN-CONTAINING PROTEIN"/>
    <property type="match status" value="1"/>
</dbReference>
<dbReference type="SMART" id="SM00213">
    <property type="entry name" value="UBQ"/>
    <property type="match status" value="1"/>
</dbReference>
<dbReference type="Pfam" id="PF00240">
    <property type="entry name" value="ubiquitin"/>
    <property type="match status" value="1"/>
</dbReference>
<feature type="domain" description="Ubiquitin-like" evidence="1">
    <location>
        <begin position="90"/>
        <end position="164"/>
    </location>
</feature>
<name>A0A9N9BJ50_9GLOM</name>
<sequence>MSLINYKRPESKNINLEIAASAISELIQFPVKTYYDCIQNDLDLTPEQFIDIETVHKSTLIGHFGKTNLLTHSEILNNIENDPPNLSDEFQIFIAKPDGKLNCMFVTQTMTISELKQKVHDKFELPTSMLIQYSDKQLEDEMTLGYYQINHGDTINVSFRLLGGNCDFRVITDEFLNSNYHYDFTNTNDDGKTFTRGNKLYKRPCGWKRLALNVEKFEDNKWLGCAGNDPLEWPVSYHGTQHTNVNSIADEGFLLSKSKRFAFGKGIYSSPDINVAMPFAGRFIHDNVRYMVIFQNRVNPNDKTEIPLHNYWVTADDRNIRPYGLCYKRAEEKDDILWVQNNIYQVALEKIQKHLGNDSDPQLRETVTNLWVNDTFELMAPNLQVNGIDYNVALKGNDGLCQKVHETRAQIDEETLILIQRRKMLPDQIKTIIQEILKIQANSIDNVDFIEMEEEKIVIGDEDIEMGGVEESHNNTYKDIQDIQDDIQKIEQTRQTFNKSLSILADLKKSVSGNLSKLERAQTVRKKIIVRIRTFSTLSISEFRLNERENAENENHWADYPFPG</sequence>
<dbReference type="SUPFAM" id="SSF54236">
    <property type="entry name" value="Ubiquitin-like"/>
    <property type="match status" value="1"/>
</dbReference>
<protein>
    <submittedName>
        <fullName evidence="2">10821_t:CDS:1</fullName>
    </submittedName>
</protein>
<dbReference type="OrthoDB" id="428577at2759"/>
<dbReference type="InterPro" id="IPR000626">
    <property type="entry name" value="Ubiquitin-like_dom"/>
</dbReference>
<evidence type="ECO:0000313" key="2">
    <source>
        <dbReference type="EMBL" id="CAG8566391.1"/>
    </source>
</evidence>
<dbReference type="AlphaFoldDB" id="A0A9N9BJ50"/>
<dbReference type="Gene3D" id="3.90.228.10">
    <property type="match status" value="1"/>
</dbReference>
<dbReference type="PANTHER" id="PTHR36649:SF29">
    <property type="entry name" value="PARP CATALYTIC DOMAIN-CONTAINING PROTEIN-RELATED"/>
    <property type="match status" value="1"/>
</dbReference>
<dbReference type="PROSITE" id="PS50053">
    <property type="entry name" value="UBIQUITIN_2"/>
    <property type="match status" value="1"/>
</dbReference>
<evidence type="ECO:0000313" key="3">
    <source>
        <dbReference type="Proteomes" id="UP000789706"/>
    </source>
</evidence>
<organism evidence="2 3">
    <name type="scientific">Diversispora eburnea</name>
    <dbReference type="NCBI Taxonomy" id="1213867"/>
    <lineage>
        <taxon>Eukaryota</taxon>
        <taxon>Fungi</taxon>
        <taxon>Fungi incertae sedis</taxon>
        <taxon>Mucoromycota</taxon>
        <taxon>Glomeromycotina</taxon>
        <taxon>Glomeromycetes</taxon>
        <taxon>Diversisporales</taxon>
        <taxon>Diversisporaceae</taxon>
        <taxon>Diversispora</taxon>
    </lineage>
</organism>
<reference evidence="2" key="1">
    <citation type="submission" date="2021-06" db="EMBL/GenBank/DDBJ databases">
        <authorList>
            <person name="Kallberg Y."/>
            <person name="Tangrot J."/>
            <person name="Rosling A."/>
        </authorList>
    </citation>
    <scope>NUCLEOTIDE SEQUENCE</scope>
    <source>
        <strain evidence="2">AZ414A</strain>
    </source>
</reference>
<comment type="caution">
    <text evidence="2">The sequence shown here is derived from an EMBL/GenBank/DDBJ whole genome shotgun (WGS) entry which is preliminary data.</text>
</comment>
<dbReference type="EMBL" id="CAJVPK010001027">
    <property type="protein sequence ID" value="CAG8566391.1"/>
    <property type="molecule type" value="Genomic_DNA"/>
</dbReference>
<dbReference type="SUPFAM" id="SSF56399">
    <property type="entry name" value="ADP-ribosylation"/>
    <property type="match status" value="1"/>
</dbReference>
<keyword evidence="3" id="KW-1185">Reference proteome</keyword>
<accession>A0A9N9BJ50</accession>
<dbReference type="InterPro" id="IPR029071">
    <property type="entry name" value="Ubiquitin-like_domsf"/>
</dbReference>
<dbReference type="Gene3D" id="3.10.20.90">
    <property type="entry name" value="Phosphatidylinositol 3-kinase Catalytic Subunit, Chain A, domain 1"/>
    <property type="match status" value="1"/>
</dbReference>
<evidence type="ECO:0000259" key="1">
    <source>
        <dbReference type="PROSITE" id="PS50053"/>
    </source>
</evidence>
<proteinExistence type="predicted"/>